<keyword evidence="1" id="KW-1133">Transmembrane helix</keyword>
<proteinExistence type="predicted"/>
<sequence>MTKPRFKGKSDLTRHLYGKDASLPAFSALYNDLLHKDDDFVVNLNPSDSISDIDVMLAVDLLRDDSSLTREGVACKIEEAFAKKQHHAKIESLINLTVQVMVMVDCAAKERHSTGFAVGGYRPISWLQRETFLEFVTRSFPANLDPAATDRAEAAVDEKAALKAWKLQKRLGVRFRGTHNLSEHLLLDPRSNCLYLFHHAGFLKAQLNRARDQGQSLNHGMSDSLQRPLSCRLTPEKRGTLPPQLLVETLHSLQSILFPSIDQKSAEVLDDLTNKRVGGFDHECTEYEGYKIFQDPPEDFRYVYWGERLALLHDMVMSRPPRNKLERWLHRQSNEGNALFIALVALLISILVGIVSIGLAAVQIWIAWMAWKYPTPGSPG</sequence>
<dbReference type="Proteomes" id="UP001055115">
    <property type="component" value="Unassembled WGS sequence"/>
</dbReference>
<protein>
    <submittedName>
        <fullName evidence="2">Uncharacterized protein</fullName>
    </submittedName>
</protein>
<dbReference type="GeneID" id="73332894"/>
<gene>
    <name evidence="2" type="ORF">ColSpa_12092</name>
</gene>
<evidence type="ECO:0000256" key="1">
    <source>
        <dbReference type="SAM" id="Phobius"/>
    </source>
</evidence>
<dbReference type="EMBL" id="BQXU01000056">
    <property type="protein sequence ID" value="GKT51911.1"/>
    <property type="molecule type" value="Genomic_DNA"/>
</dbReference>
<dbReference type="RefSeq" id="XP_049134261.1">
    <property type="nucleotide sequence ID" value="XM_049278304.1"/>
</dbReference>
<name>A0AA37PGJ7_9PEZI</name>
<keyword evidence="1" id="KW-0812">Transmembrane</keyword>
<keyword evidence="3" id="KW-1185">Reference proteome</keyword>
<evidence type="ECO:0000313" key="2">
    <source>
        <dbReference type="EMBL" id="GKT51911.1"/>
    </source>
</evidence>
<dbReference type="AlphaFoldDB" id="A0AA37PGJ7"/>
<keyword evidence="1" id="KW-0472">Membrane</keyword>
<organism evidence="2 3">
    <name type="scientific">Colletotrichum spaethianum</name>
    <dbReference type="NCBI Taxonomy" id="700344"/>
    <lineage>
        <taxon>Eukaryota</taxon>
        <taxon>Fungi</taxon>
        <taxon>Dikarya</taxon>
        <taxon>Ascomycota</taxon>
        <taxon>Pezizomycotina</taxon>
        <taxon>Sordariomycetes</taxon>
        <taxon>Hypocreomycetidae</taxon>
        <taxon>Glomerellales</taxon>
        <taxon>Glomerellaceae</taxon>
        <taxon>Colletotrichum</taxon>
        <taxon>Colletotrichum spaethianum species complex</taxon>
    </lineage>
</organism>
<evidence type="ECO:0000313" key="3">
    <source>
        <dbReference type="Proteomes" id="UP001055115"/>
    </source>
</evidence>
<reference evidence="2 3" key="1">
    <citation type="submission" date="2022-03" db="EMBL/GenBank/DDBJ databases">
        <title>Genome data of Colletotrichum spp.</title>
        <authorList>
            <person name="Utami Y.D."/>
            <person name="Hiruma K."/>
        </authorList>
    </citation>
    <scope>NUCLEOTIDE SEQUENCE [LARGE SCALE GENOMIC DNA]</scope>
    <source>
        <strain evidence="2 3">MAFF 239500</strain>
    </source>
</reference>
<feature type="transmembrane region" description="Helical" evidence="1">
    <location>
        <begin position="338"/>
        <end position="371"/>
    </location>
</feature>
<accession>A0AA37PGJ7</accession>
<comment type="caution">
    <text evidence="2">The sequence shown here is derived from an EMBL/GenBank/DDBJ whole genome shotgun (WGS) entry which is preliminary data.</text>
</comment>